<dbReference type="CDD" id="cd00136">
    <property type="entry name" value="PDZ_canonical"/>
    <property type="match status" value="1"/>
</dbReference>
<evidence type="ECO:0000259" key="1">
    <source>
        <dbReference type="PROSITE" id="PS50106"/>
    </source>
</evidence>
<reference evidence="2" key="1">
    <citation type="submission" date="2020-10" db="EMBL/GenBank/DDBJ databases">
        <authorList>
            <person name="Gilroy R."/>
        </authorList>
    </citation>
    <scope>NUCLEOTIDE SEQUENCE</scope>
    <source>
        <strain evidence="2">ChiHile30-977</strain>
    </source>
</reference>
<dbReference type="Proteomes" id="UP000886819">
    <property type="component" value="Unassembled WGS sequence"/>
</dbReference>
<evidence type="ECO:0000313" key="2">
    <source>
        <dbReference type="EMBL" id="HIQ63972.1"/>
    </source>
</evidence>
<dbReference type="EMBL" id="DVFI01000143">
    <property type="protein sequence ID" value="HIQ63972.1"/>
    <property type="molecule type" value="Genomic_DNA"/>
</dbReference>
<sequence length="437" mass="47504">MAHTIAAVEPDGIAGQCGLRPGDTLLSINGEPVLDQVDYQYLTAGERLVLEVRRGAEIEEIHLEKDADEPLGLTFASSLMARPRMCANRCVFCFVDQMPEGMRASLYVKDDDWRLSLMMGNYITLTNLSDREFARIIARRASPLYISVHAMEPGLRARMMGNPRAARLQEQLRRLARHGISFHCQVVLCPGINDGAALDATLEALAALHPAARSVALVPVGLTGHREGLCPLTPYDAASAAALLAQAHAWQEAFWARLGTRFVFAADEFYALSGQPLPPEEAYEDYPQLENGVGLLRSFREAFYGARALAAQETAVPRRVLVATGVSAAPYLRALVSHAAPAGVQARVLAVENRFFGGHVTVAGLLTGSDLLHALAGEEADEILISQAMLRREDALFLDDMPLDALRARLGVAVHAVPCDGADFFYALLGEQYQTED</sequence>
<organism evidence="2 3">
    <name type="scientific">Candidatus Avichristensenella intestinipullorum</name>
    <dbReference type="NCBI Taxonomy" id="2840693"/>
    <lineage>
        <taxon>Bacteria</taxon>
        <taxon>Bacillati</taxon>
        <taxon>Bacillota</taxon>
        <taxon>Clostridia</taxon>
        <taxon>Candidatus Avichristensenella</taxon>
    </lineage>
</organism>
<dbReference type="SUPFAM" id="SSF50156">
    <property type="entry name" value="PDZ domain-like"/>
    <property type="match status" value="1"/>
</dbReference>
<comment type="caution">
    <text evidence="2">The sequence shown here is derived from an EMBL/GenBank/DDBJ whole genome shotgun (WGS) entry which is preliminary data.</text>
</comment>
<dbReference type="Pfam" id="PF19238">
    <property type="entry name" value="Radical_SAM_2"/>
    <property type="match status" value="1"/>
</dbReference>
<feature type="domain" description="PDZ" evidence="1">
    <location>
        <begin position="1"/>
        <end position="56"/>
    </location>
</feature>
<dbReference type="Gene3D" id="3.20.20.70">
    <property type="entry name" value="Aldolase class I"/>
    <property type="match status" value="1"/>
</dbReference>
<accession>A0A9D0YXW0</accession>
<gene>
    <name evidence="2" type="ORF">IAA66_10410</name>
</gene>
<proteinExistence type="predicted"/>
<dbReference type="SUPFAM" id="SSF102114">
    <property type="entry name" value="Radical SAM enzymes"/>
    <property type="match status" value="1"/>
</dbReference>
<dbReference type="Gene3D" id="2.30.42.10">
    <property type="match status" value="1"/>
</dbReference>
<dbReference type="InterPro" id="IPR036034">
    <property type="entry name" value="PDZ_sf"/>
</dbReference>
<name>A0A9D0YXW0_9FIRM</name>
<dbReference type="InterPro" id="IPR013785">
    <property type="entry name" value="Aldolase_TIM"/>
</dbReference>
<evidence type="ECO:0000313" key="3">
    <source>
        <dbReference type="Proteomes" id="UP000886819"/>
    </source>
</evidence>
<dbReference type="InterPro" id="IPR007549">
    <property type="entry name" value="DUF512"/>
</dbReference>
<dbReference type="Pfam" id="PF17820">
    <property type="entry name" value="PDZ_6"/>
    <property type="match status" value="1"/>
</dbReference>
<protein>
    <submittedName>
        <fullName evidence="2">DUF512 domain-containing protein</fullName>
    </submittedName>
</protein>
<dbReference type="InterPro" id="IPR045375">
    <property type="entry name" value="Put_radical_SAM-like_N"/>
</dbReference>
<dbReference type="InterPro" id="IPR058240">
    <property type="entry name" value="rSAM_sf"/>
</dbReference>
<dbReference type="InterPro" id="IPR041489">
    <property type="entry name" value="PDZ_6"/>
</dbReference>
<dbReference type="InterPro" id="IPR001478">
    <property type="entry name" value="PDZ"/>
</dbReference>
<dbReference type="AlphaFoldDB" id="A0A9D0YXW0"/>
<reference evidence="2" key="2">
    <citation type="journal article" date="2021" name="PeerJ">
        <title>Extensive microbial diversity within the chicken gut microbiome revealed by metagenomics and culture.</title>
        <authorList>
            <person name="Gilroy R."/>
            <person name="Ravi A."/>
            <person name="Getino M."/>
            <person name="Pursley I."/>
            <person name="Horton D.L."/>
            <person name="Alikhan N.F."/>
            <person name="Baker D."/>
            <person name="Gharbi K."/>
            <person name="Hall N."/>
            <person name="Watson M."/>
            <person name="Adriaenssens E.M."/>
            <person name="Foster-Nyarko E."/>
            <person name="Jarju S."/>
            <person name="Secka A."/>
            <person name="Antonio M."/>
            <person name="Oren A."/>
            <person name="Chaudhuri R.R."/>
            <person name="La Ragione R."/>
            <person name="Hildebrand F."/>
            <person name="Pallen M.J."/>
        </authorList>
    </citation>
    <scope>NUCLEOTIDE SEQUENCE</scope>
    <source>
        <strain evidence="2">ChiHile30-977</strain>
    </source>
</reference>
<dbReference type="PROSITE" id="PS50106">
    <property type="entry name" value="PDZ"/>
    <property type="match status" value="1"/>
</dbReference>
<dbReference type="Pfam" id="PF04459">
    <property type="entry name" value="DUF512"/>
    <property type="match status" value="1"/>
</dbReference>